<name>A0A7S7NMD2_PALFE</name>
<reference evidence="3 4" key="1">
    <citation type="submission" date="2020-10" db="EMBL/GenBank/DDBJ databases">
        <title>Complete genome sequence of Paludibaculum fermentans P105T, a facultatively anaerobic acidobacterium capable of dissimilatory Fe(III) reduction.</title>
        <authorList>
            <person name="Dedysh S.N."/>
            <person name="Beletsky A.V."/>
            <person name="Kulichevskaya I.S."/>
            <person name="Mardanov A.V."/>
            <person name="Ravin N.V."/>
        </authorList>
    </citation>
    <scope>NUCLEOTIDE SEQUENCE [LARGE SCALE GENOMIC DNA]</scope>
    <source>
        <strain evidence="3 4">P105</strain>
    </source>
</reference>
<evidence type="ECO:0000313" key="4">
    <source>
        <dbReference type="Proteomes" id="UP000593892"/>
    </source>
</evidence>
<proteinExistence type="predicted"/>
<protein>
    <submittedName>
        <fullName evidence="3">FecR domain-containing protein</fullName>
    </submittedName>
</protein>
<keyword evidence="2" id="KW-0732">Signal</keyword>
<keyword evidence="4" id="KW-1185">Reference proteome</keyword>
<evidence type="ECO:0000313" key="3">
    <source>
        <dbReference type="EMBL" id="QOY86251.1"/>
    </source>
</evidence>
<organism evidence="3 4">
    <name type="scientific">Paludibaculum fermentans</name>
    <dbReference type="NCBI Taxonomy" id="1473598"/>
    <lineage>
        <taxon>Bacteria</taxon>
        <taxon>Pseudomonadati</taxon>
        <taxon>Acidobacteriota</taxon>
        <taxon>Terriglobia</taxon>
        <taxon>Bryobacterales</taxon>
        <taxon>Bryobacteraceae</taxon>
        <taxon>Paludibaculum</taxon>
    </lineage>
</organism>
<dbReference type="AlphaFoldDB" id="A0A7S7NMD2"/>
<feature type="signal peptide" evidence="2">
    <location>
        <begin position="1"/>
        <end position="21"/>
    </location>
</feature>
<accession>A0A7S7NMD2</accession>
<evidence type="ECO:0000256" key="2">
    <source>
        <dbReference type="SAM" id="SignalP"/>
    </source>
</evidence>
<dbReference type="EMBL" id="CP063849">
    <property type="protein sequence ID" value="QOY86251.1"/>
    <property type="molecule type" value="Genomic_DNA"/>
</dbReference>
<feature type="region of interest" description="Disordered" evidence="1">
    <location>
        <begin position="172"/>
        <end position="193"/>
    </location>
</feature>
<feature type="chain" id="PRO_5032969168" evidence="2">
    <location>
        <begin position="22"/>
        <end position="193"/>
    </location>
</feature>
<sequence length="193" mass="20209">MRSLIVMIAFGGALMASQPVATVDSGIAFTLRGKVVPVSGAGGWAVFPGDSLATQEGAALLTFKDGSNVLVAKESTIQLVEKAGRVSLKVVKGEASFRLKAADSVGLYGVERAPALVGVTRNEKGAVSTVVDAGYFGSQNGASSAALVERMYGEAPWGGTWTNCPDPVSRYHGHPQLPRHPEPPRPPNRDAWH</sequence>
<evidence type="ECO:0000256" key="1">
    <source>
        <dbReference type="SAM" id="MobiDB-lite"/>
    </source>
</evidence>
<dbReference type="KEGG" id="pfer:IRI77_26040"/>
<dbReference type="Proteomes" id="UP000593892">
    <property type="component" value="Chromosome"/>
</dbReference>
<feature type="compositionally biased region" description="Basic and acidic residues" evidence="1">
    <location>
        <begin position="179"/>
        <end position="193"/>
    </location>
</feature>
<gene>
    <name evidence="3" type="ORF">IRI77_26040</name>
</gene>
<dbReference type="RefSeq" id="WP_194447920.1">
    <property type="nucleotide sequence ID" value="NZ_CP063849.1"/>
</dbReference>